<dbReference type="STRING" id="582675.SAMN05192565_106216"/>
<gene>
    <name evidence="4" type="ORF">SAMN05192565_106216</name>
</gene>
<keyword evidence="3" id="KW-0694">RNA-binding</keyword>
<proteinExistence type="predicted"/>
<dbReference type="InterPro" id="IPR009967">
    <property type="entry name" value="Flagellum_FlbT"/>
</dbReference>
<dbReference type="Pfam" id="PF07378">
    <property type="entry name" value="FlbT"/>
    <property type="match status" value="1"/>
</dbReference>
<dbReference type="EMBL" id="FOPM01000006">
    <property type="protein sequence ID" value="SFG61644.1"/>
    <property type="molecule type" value="Genomic_DNA"/>
</dbReference>
<evidence type="ECO:0000313" key="4">
    <source>
        <dbReference type="EMBL" id="SFG61644.1"/>
    </source>
</evidence>
<dbReference type="GO" id="GO:0044781">
    <property type="term" value="P:bacterial-type flagellum organization"/>
    <property type="evidence" value="ECO:0007669"/>
    <property type="project" value="UniProtKB-KW"/>
</dbReference>
<dbReference type="GO" id="GO:0006402">
    <property type="term" value="P:mRNA catabolic process"/>
    <property type="evidence" value="ECO:0007669"/>
    <property type="project" value="InterPro"/>
</dbReference>
<keyword evidence="4" id="KW-0969">Cilium</keyword>
<dbReference type="AlphaFoldDB" id="A0A1I2T9E7"/>
<keyword evidence="4" id="KW-0282">Flagellum</keyword>
<evidence type="ECO:0000313" key="5">
    <source>
        <dbReference type="Proteomes" id="UP000199229"/>
    </source>
</evidence>
<evidence type="ECO:0000256" key="2">
    <source>
        <dbReference type="ARBA" id="ARBA00022795"/>
    </source>
</evidence>
<keyword evidence="1" id="KW-0678">Repressor</keyword>
<keyword evidence="4" id="KW-0966">Cell projection</keyword>
<accession>A0A1I2T9E7</accession>
<reference evidence="5" key="1">
    <citation type="submission" date="2016-10" db="EMBL/GenBank/DDBJ databases">
        <authorList>
            <person name="Varghese N."/>
            <person name="Submissions S."/>
        </authorList>
    </citation>
    <scope>NUCLEOTIDE SEQUENCE [LARGE SCALE GENOMIC DNA]</scope>
    <source>
        <strain evidence="5">Gh-105</strain>
    </source>
</reference>
<organism evidence="4 5">
    <name type="scientific">Methylobacterium gossipiicola</name>
    <dbReference type="NCBI Taxonomy" id="582675"/>
    <lineage>
        <taxon>Bacteria</taxon>
        <taxon>Pseudomonadati</taxon>
        <taxon>Pseudomonadota</taxon>
        <taxon>Alphaproteobacteria</taxon>
        <taxon>Hyphomicrobiales</taxon>
        <taxon>Methylobacteriaceae</taxon>
        <taxon>Methylobacterium</taxon>
    </lineage>
</organism>
<dbReference type="RefSeq" id="WP_091970500.1">
    <property type="nucleotide sequence ID" value="NZ_FOPM01000006.1"/>
</dbReference>
<dbReference type="OrthoDB" id="8561314at2"/>
<evidence type="ECO:0000256" key="1">
    <source>
        <dbReference type="ARBA" id="ARBA00022491"/>
    </source>
</evidence>
<dbReference type="GO" id="GO:1902209">
    <property type="term" value="P:negative regulation of bacterial-type flagellum assembly"/>
    <property type="evidence" value="ECO:0007669"/>
    <property type="project" value="InterPro"/>
</dbReference>
<evidence type="ECO:0000256" key="3">
    <source>
        <dbReference type="ARBA" id="ARBA00022884"/>
    </source>
</evidence>
<sequence length="131" mass="14754">MPLKIELKPFERLLIGGTAIRNGSRRSSFVIETVTNFLRESDIIHESEADTACKRLYLTLTVLYLAEPTQEAEDLLVRQAGALLEAAPSMAPYISDILGFAAEREFYRALKRCKDLIQYEQSLSDRLAASE</sequence>
<keyword evidence="2" id="KW-1005">Bacterial flagellum biogenesis</keyword>
<keyword evidence="5" id="KW-1185">Reference proteome</keyword>
<protein>
    <submittedName>
        <fullName evidence="4">Flagellar protein FlbT</fullName>
    </submittedName>
</protein>
<name>A0A1I2T9E7_9HYPH</name>
<dbReference type="Proteomes" id="UP000199229">
    <property type="component" value="Unassembled WGS sequence"/>
</dbReference>
<dbReference type="GO" id="GO:0048027">
    <property type="term" value="F:mRNA 5'-UTR binding"/>
    <property type="evidence" value="ECO:0007669"/>
    <property type="project" value="InterPro"/>
</dbReference>